<sequence length="78" mass="9027">MRPSSPKYFTKHRITTSLLSSMAQWCCCRWSSMVRIFLPATPPFELKIDSNLGLYWSSCDMNLASRCMVVILRNSLFT</sequence>
<evidence type="ECO:0000313" key="1">
    <source>
        <dbReference type="EMBL" id="JAH01550.1"/>
    </source>
</evidence>
<name>A0A0E9PBX9_ANGAN</name>
<proteinExistence type="predicted"/>
<protein>
    <submittedName>
        <fullName evidence="1">Uncharacterized protein</fullName>
    </submittedName>
</protein>
<dbReference type="AlphaFoldDB" id="A0A0E9PBX9"/>
<organism evidence="1">
    <name type="scientific">Anguilla anguilla</name>
    <name type="common">European freshwater eel</name>
    <name type="synonym">Muraena anguilla</name>
    <dbReference type="NCBI Taxonomy" id="7936"/>
    <lineage>
        <taxon>Eukaryota</taxon>
        <taxon>Metazoa</taxon>
        <taxon>Chordata</taxon>
        <taxon>Craniata</taxon>
        <taxon>Vertebrata</taxon>
        <taxon>Euteleostomi</taxon>
        <taxon>Actinopterygii</taxon>
        <taxon>Neopterygii</taxon>
        <taxon>Teleostei</taxon>
        <taxon>Anguilliformes</taxon>
        <taxon>Anguillidae</taxon>
        <taxon>Anguilla</taxon>
    </lineage>
</organism>
<reference evidence="1" key="2">
    <citation type="journal article" date="2015" name="Fish Shellfish Immunol.">
        <title>Early steps in the European eel (Anguilla anguilla)-Vibrio vulnificus interaction in the gills: Role of the RtxA13 toxin.</title>
        <authorList>
            <person name="Callol A."/>
            <person name="Pajuelo D."/>
            <person name="Ebbesson L."/>
            <person name="Teles M."/>
            <person name="MacKenzie S."/>
            <person name="Amaro C."/>
        </authorList>
    </citation>
    <scope>NUCLEOTIDE SEQUENCE</scope>
</reference>
<dbReference type="EMBL" id="GBXM01107027">
    <property type="protein sequence ID" value="JAH01550.1"/>
    <property type="molecule type" value="Transcribed_RNA"/>
</dbReference>
<reference evidence="1" key="1">
    <citation type="submission" date="2014-11" db="EMBL/GenBank/DDBJ databases">
        <authorList>
            <person name="Amaro Gonzalez C."/>
        </authorList>
    </citation>
    <scope>NUCLEOTIDE SEQUENCE</scope>
</reference>
<accession>A0A0E9PBX9</accession>